<dbReference type="KEGG" id="nvi:103315670"/>
<dbReference type="Proteomes" id="UP000002358">
    <property type="component" value="Chromosome 5"/>
</dbReference>
<dbReference type="RefSeq" id="XP_032456858.1">
    <property type="nucleotide sequence ID" value="XM_032600967.1"/>
</dbReference>
<organism evidence="1 2">
    <name type="scientific">Nasonia vitripennis</name>
    <name type="common">Parasitic wasp</name>
    <dbReference type="NCBI Taxonomy" id="7425"/>
    <lineage>
        <taxon>Eukaryota</taxon>
        <taxon>Metazoa</taxon>
        <taxon>Ecdysozoa</taxon>
        <taxon>Arthropoda</taxon>
        <taxon>Hexapoda</taxon>
        <taxon>Insecta</taxon>
        <taxon>Pterygota</taxon>
        <taxon>Neoptera</taxon>
        <taxon>Endopterygota</taxon>
        <taxon>Hymenoptera</taxon>
        <taxon>Apocrita</taxon>
        <taxon>Proctotrupomorpha</taxon>
        <taxon>Chalcidoidea</taxon>
        <taxon>Pteromalidae</taxon>
        <taxon>Pteromalinae</taxon>
        <taxon>Nasonia</taxon>
    </lineage>
</organism>
<dbReference type="RefSeq" id="XP_032456857.1">
    <property type="nucleotide sequence ID" value="XM_032600966.1"/>
</dbReference>
<protein>
    <submittedName>
        <fullName evidence="1">Uncharacterized protein</fullName>
    </submittedName>
</protein>
<dbReference type="EnsemblMetazoa" id="XM_032600965">
    <property type="protein sequence ID" value="XP_032456856"/>
    <property type="gene ID" value="LOC103315670"/>
</dbReference>
<accession>A0A7M7TE46</accession>
<dbReference type="EnsemblMetazoa" id="XM_032600967">
    <property type="protein sequence ID" value="XP_032456858"/>
    <property type="gene ID" value="LOC103315670"/>
</dbReference>
<evidence type="ECO:0000313" key="1">
    <source>
        <dbReference type="EnsemblMetazoa" id="XP_032456857"/>
    </source>
</evidence>
<dbReference type="EnsemblMetazoa" id="XM_032600966">
    <property type="protein sequence ID" value="XP_032456857"/>
    <property type="gene ID" value="LOC103315670"/>
</dbReference>
<keyword evidence="2" id="KW-1185">Reference proteome</keyword>
<dbReference type="InParanoid" id="A0A7M7TE46"/>
<sequence>MENCSNVANIPFTLKVEDEYYVFWFLTQFDETFEIVDKNKTHCKGVSSCKRIYDFNGNEIGDPKPFKIQNNATYYPVSRESSDKGYYALLRKVAQSRKLEIQLIYEVQRVDASGNSRKLLTMPQEYDFRVFTFPDDMAVDVRNELCTICGRHFNDSRDLCCLQFDTQGMKLNVTMEMPTYGKKLAIYNLTGGGILVVFGFCYKVDNIVITSWLEIVKCSEFQIQRIGANGHMFSPLIIDGFDETDFSKLSRFHMHITENDHTDFCLTSVGPMQPSNTSTSVYEAFYYK</sequence>
<name>A0A7M7TE46_NASVI</name>
<evidence type="ECO:0000313" key="2">
    <source>
        <dbReference type="Proteomes" id="UP000002358"/>
    </source>
</evidence>
<dbReference type="AlphaFoldDB" id="A0A7M7TE46"/>
<reference evidence="1" key="1">
    <citation type="submission" date="2021-01" db="UniProtKB">
        <authorList>
            <consortium name="EnsemblMetazoa"/>
        </authorList>
    </citation>
    <scope>IDENTIFICATION</scope>
</reference>
<proteinExistence type="predicted"/>
<dbReference type="GeneID" id="103315670"/>
<dbReference type="RefSeq" id="XP_032456856.1">
    <property type="nucleotide sequence ID" value="XM_032600965.1"/>
</dbReference>